<dbReference type="PROSITE" id="PS50194">
    <property type="entry name" value="FILAMIN_REPEAT"/>
    <property type="match status" value="1"/>
</dbReference>
<dbReference type="SUPFAM" id="SSF81296">
    <property type="entry name" value="E set domains"/>
    <property type="match status" value="1"/>
</dbReference>
<dbReference type="InterPro" id="IPR014756">
    <property type="entry name" value="Ig_E-set"/>
</dbReference>
<proteinExistence type="predicted"/>
<name>A0A9D4JR87_DREPO</name>
<evidence type="ECO:0000256" key="1">
    <source>
        <dbReference type="PROSITE-ProRule" id="PRU00087"/>
    </source>
</evidence>
<evidence type="ECO:0000313" key="3">
    <source>
        <dbReference type="Proteomes" id="UP000828390"/>
    </source>
</evidence>
<organism evidence="2 3">
    <name type="scientific">Dreissena polymorpha</name>
    <name type="common">Zebra mussel</name>
    <name type="synonym">Mytilus polymorpha</name>
    <dbReference type="NCBI Taxonomy" id="45954"/>
    <lineage>
        <taxon>Eukaryota</taxon>
        <taxon>Metazoa</taxon>
        <taxon>Spiralia</taxon>
        <taxon>Lophotrochozoa</taxon>
        <taxon>Mollusca</taxon>
        <taxon>Bivalvia</taxon>
        <taxon>Autobranchia</taxon>
        <taxon>Heteroconchia</taxon>
        <taxon>Euheterodonta</taxon>
        <taxon>Imparidentia</taxon>
        <taxon>Neoheterodontei</taxon>
        <taxon>Myida</taxon>
        <taxon>Dreissenoidea</taxon>
        <taxon>Dreissenidae</taxon>
        <taxon>Dreissena</taxon>
    </lineage>
</organism>
<gene>
    <name evidence="2" type="ORF">DPMN_123380</name>
</gene>
<feature type="repeat" description="Filamin" evidence="1">
    <location>
        <begin position="1"/>
        <end position="51"/>
    </location>
</feature>
<dbReference type="InterPro" id="IPR017868">
    <property type="entry name" value="Filamin/ABP280_repeat-like"/>
</dbReference>
<dbReference type="Gene3D" id="2.60.40.10">
    <property type="entry name" value="Immunoglobulins"/>
    <property type="match status" value="1"/>
</dbReference>
<dbReference type="InterPro" id="IPR013783">
    <property type="entry name" value="Ig-like_fold"/>
</dbReference>
<protein>
    <submittedName>
        <fullName evidence="2">Uncharacterized protein</fullName>
    </submittedName>
</protein>
<dbReference type="Proteomes" id="UP000828390">
    <property type="component" value="Unassembled WGS sequence"/>
</dbReference>
<dbReference type="AlphaFoldDB" id="A0A9D4JR87"/>
<reference evidence="2" key="2">
    <citation type="submission" date="2020-11" db="EMBL/GenBank/DDBJ databases">
        <authorList>
            <person name="McCartney M.A."/>
            <person name="Auch B."/>
            <person name="Kono T."/>
            <person name="Mallez S."/>
            <person name="Becker A."/>
            <person name="Gohl D.M."/>
            <person name="Silverstein K.A.T."/>
            <person name="Koren S."/>
            <person name="Bechman K.B."/>
            <person name="Herman A."/>
            <person name="Abrahante J.E."/>
            <person name="Garbe J."/>
        </authorList>
    </citation>
    <scope>NUCLEOTIDE SEQUENCE</scope>
    <source>
        <strain evidence="2">Duluth1</strain>
        <tissue evidence="2">Whole animal</tissue>
    </source>
</reference>
<sequence length="53" mass="5824">MGPHQVAFCELADSKDGTFNLRIKAQESGRHVLQIKYGGEHVEGRSASVNQLI</sequence>
<accession>A0A9D4JR87</accession>
<keyword evidence="3" id="KW-1185">Reference proteome</keyword>
<dbReference type="EMBL" id="JAIWYP010000005">
    <property type="protein sequence ID" value="KAH3821615.1"/>
    <property type="molecule type" value="Genomic_DNA"/>
</dbReference>
<dbReference type="Pfam" id="PF00630">
    <property type="entry name" value="Filamin"/>
    <property type="match status" value="1"/>
</dbReference>
<evidence type="ECO:0000313" key="2">
    <source>
        <dbReference type="EMBL" id="KAH3821615.1"/>
    </source>
</evidence>
<comment type="caution">
    <text evidence="2">The sequence shown here is derived from an EMBL/GenBank/DDBJ whole genome shotgun (WGS) entry which is preliminary data.</text>
</comment>
<reference evidence="2" key="1">
    <citation type="journal article" date="2019" name="bioRxiv">
        <title>The Genome of the Zebra Mussel, Dreissena polymorpha: A Resource for Invasive Species Research.</title>
        <authorList>
            <person name="McCartney M.A."/>
            <person name="Auch B."/>
            <person name="Kono T."/>
            <person name="Mallez S."/>
            <person name="Zhang Y."/>
            <person name="Obille A."/>
            <person name="Becker A."/>
            <person name="Abrahante J.E."/>
            <person name="Garbe J."/>
            <person name="Badalamenti J.P."/>
            <person name="Herman A."/>
            <person name="Mangelson H."/>
            <person name="Liachko I."/>
            <person name="Sullivan S."/>
            <person name="Sone E.D."/>
            <person name="Koren S."/>
            <person name="Silverstein K.A.T."/>
            <person name="Beckman K.B."/>
            <person name="Gohl D.M."/>
        </authorList>
    </citation>
    <scope>NUCLEOTIDE SEQUENCE</scope>
    <source>
        <strain evidence="2">Duluth1</strain>
        <tissue evidence="2">Whole animal</tissue>
    </source>
</reference>